<dbReference type="InterPro" id="IPR051317">
    <property type="entry name" value="Gfo/Idh/MocA_oxidoreduct"/>
</dbReference>
<comment type="caution">
    <text evidence="3">The sequence shown here is derived from an EMBL/GenBank/DDBJ whole genome shotgun (WGS) entry which is preliminary data.</text>
</comment>
<dbReference type="InterPro" id="IPR036291">
    <property type="entry name" value="NAD(P)-bd_dom_sf"/>
</dbReference>
<gene>
    <name evidence="3" type="ORF">ACFPFO_17285</name>
</gene>
<protein>
    <submittedName>
        <fullName evidence="3">Gfo/Idh/MocA family protein</fullName>
    </submittedName>
</protein>
<dbReference type="SUPFAM" id="SSF55347">
    <property type="entry name" value="Glyceraldehyde-3-phosphate dehydrogenase-like, C-terminal domain"/>
    <property type="match status" value="1"/>
</dbReference>
<accession>A0ABD5QIE5</accession>
<dbReference type="InterPro" id="IPR000683">
    <property type="entry name" value="Gfo/Idh/MocA-like_OxRdtase_N"/>
</dbReference>
<organism evidence="3 4">
    <name type="scientific">Saliphagus infecundisoli</name>
    <dbReference type="NCBI Taxonomy" id="1849069"/>
    <lineage>
        <taxon>Archaea</taxon>
        <taxon>Methanobacteriati</taxon>
        <taxon>Methanobacteriota</taxon>
        <taxon>Stenosarchaea group</taxon>
        <taxon>Halobacteria</taxon>
        <taxon>Halobacteriales</taxon>
        <taxon>Natrialbaceae</taxon>
        <taxon>Saliphagus</taxon>
    </lineage>
</organism>
<dbReference type="Gene3D" id="3.40.50.720">
    <property type="entry name" value="NAD(P)-binding Rossmann-like Domain"/>
    <property type="match status" value="1"/>
</dbReference>
<dbReference type="AlphaFoldDB" id="A0ABD5QIE5"/>
<sequence>MTYDVIQVGTGGQGEQWCKKFLPPNVEDGLVNPVAAVDVDEAALDNAREGLGLSPDECYTDVEAAFSEHDADFCTVVVPPAFHEDVVDAAIEHDLHVLSEKPIADTLEASVRIARKVEAAGLKMGVTMSHRFDRDKTTLRRELRSGDHGPIDYLVCRFTCNCRTYGSWGAFRHDIEDTLMVEGAVHHLDILADLAGADCETLYAQTWLPEWGEYEGDAQGLVQLSFENGVRGTYEGAKTNAVGLNGWGHEYVRAECRDSTLVLDGRELRKHAYDPDAEARFGEDPGAGEPIPLDEQDKWANTWLIEQFVEWLDGGGPMATNVRDNLQSMALIAAAMESSETGEAVDVQELLAEAEATVEG</sequence>
<dbReference type="InterPro" id="IPR004104">
    <property type="entry name" value="Gfo/Idh/MocA-like_OxRdtase_C"/>
</dbReference>
<feature type="domain" description="Gfo/Idh/MocA-like oxidoreductase C-terminal" evidence="2">
    <location>
        <begin position="146"/>
        <end position="346"/>
    </location>
</feature>
<dbReference type="EMBL" id="JBHSJG010000048">
    <property type="protein sequence ID" value="MFC4989478.1"/>
    <property type="molecule type" value="Genomic_DNA"/>
</dbReference>
<evidence type="ECO:0000259" key="1">
    <source>
        <dbReference type="Pfam" id="PF01408"/>
    </source>
</evidence>
<dbReference type="Pfam" id="PF01408">
    <property type="entry name" value="GFO_IDH_MocA"/>
    <property type="match status" value="1"/>
</dbReference>
<dbReference type="SUPFAM" id="SSF51735">
    <property type="entry name" value="NAD(P)-binding Rossmann-fold domains"/>
    <property type="match status" value="1"/>
</dbReference>
<dbReference type="Pfam" id="PF02894">
    <property type="entry name" value="GFO_IDH_MocA_C"/>
    <property type="match status" value="1"/>
</dbReference>
<dbReference type="PANTHER" id="PTHR43708:SF8">
    <property type="entry name" value="OXIDOREDUCTASE"/>
    <property type="match status" value="1"/>
</dbReference>
<feature type="domain" description="Gfo/Idh/MocA-like oxidoreductase N-terminal" evidence="1">
    <location>
        <begin position="8"/>
        <end position="126"/>
    </location>
</feature>
<evidence type="ECO:0000313" key="4">
    <source>
        <dbReference type="Proteomes" id="UP001595925"/>
    </source>
</evidence>
<reference evidence="3 4" key="1">
    <citation type="journal article" date="2019" name="Int. J. Syst. Evol. Microbiol.">
        <title>The Global Catalogue of Microorganisms (GCM) 10K type strain sequencing project: providing services to taxonomists for standard genome sequencing and annotation.</title>
        <authorList>
            <consortium name="The Broad Institute Genomics Platform"/>
            <consortium name="The Broad Institute Genome Sequencing Center for Infectious Disease"/>
            <person name="Wu L."/>
            <person name="Ma J."/>
        </authorList>
    </citation>
    <scope>NUCLEOTIDE SEQUENCE [LARGE SCALE GENOMIC DNA]</scope>
    <source>
        <strain evidence="3 4">CGMCC 1.15824</strain>
    </source>
</reference>
<dbReference type="RefSeq" id="WP_224829227.1">
    <property type="nucleotide sequence ID" value="NZ_JAIVEF010000018.1"/>
</dbReference>
<name>A0ABD5QIE5_9EURY</name>
<evidence type="ECO:0000313" key="3">
    <source>
        <dbReference type="EMBL" id="MFC4989478.1"/>
    </source>
</evidence>
<dbReference type="PANTHER" id="PTHR43708">
    <property type="entry name" value="CONSERVED EXPRESSED OXIDOREDUCTASE (EUROFUNG)"/>
    <property type="match status" value="1"/>
</dbReference>
<dbReference type="Gene3D" id="3.30.360.10">
    <property type="entry name" value="Dihydrodipicolinate Reductase, domain 2"/>
    <property type="match status" value="1"/>
</dbReference>
<keyword evidence="4" id="KW-1185">Reference proteome</keyword>
<proteinExistence type="predicted"/>
<evidence type="ECO:0000259" key="2">
    <source>
        <dbReference type="Pfam" id="PF02894"/>
    </source>
</evidence>
<dbReference type="Proteomes" id="UP001595925">
    <property type="component" value="Unassembled WGS sequence"/>
</dbReference>